<evidence type="ECO:0000313" key="2">
    <source>
        <dbReference type="EMBL" id="UQZ84521.1"/>
    </source>
</evidence>
<feature type="compositionally biased region" description="Low complexity" evidence="1">
    <location>
        <begin position="92"/>
        <end position="106"/>
    </location>
</feature>
<reference evidence="2" key="2">
    <citation type="journal article" date="2021" name="J Anim Sci Technol">
        <title>Complete genome sequence of Paenibacillus konkukensis sp. nov. SK3146 as a potential probiotic strain.</title>
        <authorList>
            <person name="Jung H.I."/>
            <person name="Park S."/>
            <person name="Niu K.M."/>
            <person name="Lee S.W."/>
            <person name="Kothari D."/>
            <person name="Yi K.J."/>
            <person name="Kim S.K."/>
        </authorList>
    </citation>
    <scope>NUCLEOTIDE SEQUENCE</scope>
    <source>
        <strain evidence="2">SK3146</strain>
    </source>
</reference>
<feature type="compositionally biased region" description="Gly residues" evidence="1">
    <location>
        <begin position="120"/>
        <end position="137"/>
    </location>
</feature>
<dbReference type="Proteomes" id="UP001057134">
    <property type="component" value="Chromosome"/>
</dbReference>
<gene>
    <name evidence="2" type="ORF">SK3146_03776</name>
</gene>
<dbReference type="EMBL" id="CP027059">
    <property type="protein sequence ID" value="UQZ84521.1"/>
    <property type="molecule type" value="Genomic_DNA"/>
</dbReference>
<name>A0ABY4RSG2_9BACL</name>
<keyword evidence="3" id="KW-1185">Reference proteome</keyword>
<reference evidence="2" key="1">
    <citation type="submission" date="2018-02" db="EMBL/GenBank/DDBJ databases">
        <authorList>
            <person name="Kim S.-K."/>
            <person name="Jung H.-I."/>
            <person name="Lee S.-W."/>
        </authorList>
    </citation>
    <scope>NUCLEOTIDE SEQUENCE</scope>
    <source>
        <strain evidence="2">SK3146</strain>
    </source>
</reference>
<proteinExistence type="predicted"/>
<feature type="region of interest" description="Disordered" evidence="1">
    <location>
        <begin position="61"/>
        <end position="195"/>
    </location>
</feature>
<accession>A0ABY4RSG2</accession>
<protein>
    <recommendedName>
        <fullName evidence="4">Spore coat protein</fullName>
    </recommendedName>
</protein>
<evidence type="ECO:0008006" key="4">
    <source>
        <dbReference type="Google" id="ProtNLM"/>
    </source>
</evidence>
<evidence type="ECO:0000256" key="1">
    <source>
        <dbReference type="SAM" id="MobiDB-lite"/>
    </source>
</evidence>
<feature type="compositionally biased region" description="Gly residues" evidence="1">
    <location>
        <begin position="168"/>
        <end position="186"/>
    </location>
</feature>
<sequence length="274" mass="27562">MKSLQWMAKLLLSAWITSVVCIASTFWAVSTYADMIMEQYNLKSSTSAMPTWPQFVGQLGKQLGFGGGSPSGQGRTALGDKQGAQPQPDRPVLGSVADSSSVAGAGNQAGAGDPSVGAETGAGTGGAAPGGGSGSNGGSSTTKKPPEDAVAVFGHQSGGDSSTPEAGAGTGGGISPGAVAGAGSGAGSSAAEDSKRIVVSGEEFTKKKDQLSSADKNKIFNLLVSRVPQADMQTISGLMEDGITASELKEIEEILQKYLKPDEYAQLIAMIKAN</sequence>
<evidence type="ECO:0000313" key="3">
    <source>
        <dbReference type="Proteomes" id="UP001057134"/>
    </source>
</evidence>
<organism evidence="2 3">
    <name type="scientific">Paenibacillus konkukensis</name>
    <dbReference type="NCBI Taxonomy" id="2020716"/>
    <lineage>
        <taxon>Bacteria</taxon>
        <taxon>Bacillati</taxon>
        <taxon>Bacillota</taxon>
        <taxon>Bacilli</taxon>
        <taxon>Bacillales</taxon>
        <taxon>Paenibacillaceae</taxon>
        <taxon>Paenibacillus</taxon>
    </lineage>
</organism>